<evidence type="ECO:0000259" key="1">
    <source>
        <dbReference type="PROSITE" id="PS50983"/>
    </source>
</evidence>
<reference evidence="3" key="3">
    <citation type="submission" date="2019-07" db="EMBL/GenBank/DDBJ databases">
        <authorList>
            <person name="Whitman W."/>
            <person name="Huntemann M."/>
            <person name="Clum A."/>
            <person name="Pillay M."/>
            <person name="Palaniappan K."/>
            <person name="Varghese N."/>
            <person name="Mikhailova N."/>
            <person name="Stamatis D."/>
            <person name="Reddy T."/>
            <person name="Daum C."/>
            <person name="Shapiro N."/>
            <person name="Ivanova N."/>
            <person name="Kyrpides N."/>
            <person name="Woyke T."/>
        </authorList>
    </citation>
    <scope>NUCLEOTIDE SEQUENCE</scope>
    <source>
        <strain evidence="3">CGMCC 1.5380</strain>
    </source>
</reference>
<dbReference type="GO" id="GO:0071281">
    <property type="term" value="P:cellular response to iron ion"/>
    <property type="evidence" value="ECO:0007669"/>
    <property type="project" value="TreeGrafter"/>
</dbReference>
<keyword evidence="4" id="KW-1185">Reference proteome</keyword>
<proteinExistence type="predicted"/>
<sequence length="407" mass="46245">MFNFLLLKINKKFYKFGIPLSVSKNYIMKFSFKLILFIFSFSTLVGCKKSETSKIKESTNSNNTIEYASGFSINKYKGYSVVTVSNPWPKANKNYTYILKEKTGSIPDSLQKYTTISVPLESIVVTSTTNIPFLEMLEVEKSLVGFPHTDYVSSEKTRKLIDSRAIKNIGQNEKLNVEQLIDLNPNLIVTFGIDNNNPMIDNLQKSGLKVLIQADWMEQTPLGKAEWIKLYGALFGKEKEAKTLFDGIVKNYNDAMQLVANQKPTATVLYGSMYQDQWYVARGSSWVAQFMKDAKANYLWANIEGTGSLSLPFEKILEKAKTAKYWIATGSFKNIAEFQNSNPHYIQFDATKSKNVYTFESKLGATGGTIYYELAPSRPDLVLKDFIKIFHPELLPNYTFTFAQKLN</sequence>
<dbReference type="InterPro" id="IPR050902">
    <property type="entry name" value="ABC_Transporter_SBP"/>
</dbReference>
<dbReference type="EMBL" id="VLKX01000001">
    <property type="protein sequence ID" value="TWI51922.1"/>
    <property type="molecule type" value="Genomic_DNA"/>
</dbReference>
<dbReference type="SUPFAM" id="SSF53807">
    <property type="entry name" value="Helical backbone' metal receptor"/>
    <property type="match status" value="1"/>
</dbReference>
<dbReference type="AlphaFoldDB" id="A0A562Q5B1"/>
<protein>
    <submittedName>
        <fullName evidence="3">Iron complex transport system substrate-binding protein</fullName>
    </submittedName>
</protein>
<gene>
    <name evidence="2" type="ORF">DFR66_10154</name>
    <name evidence="3" type="ORF">IQ02_00054</name>
</gene>
<dbReference type="PANTHER" id="PTHR30535:SF34">
    <property type="entry name" value="MOLYBDATE-BINDING PROTEIN MOLA"/>
    <property type="match status" value="1"/>
</dbReference>
<dbReference type="InterPro" id="IPR002491">
    <property type="entry name" value="ABC_transptr_periplasmic_BD"/>
</dbReference>
<dbReference type="Pfam" id="PF01497">
    <property type="entry name" value="Peripla_BP_2"/>
    <property type="match status" value="1"/>
</dbReference>
<evidence type="ECO:0000313" key="2">
    <source>
        <dbReference type="EMBL" id="RDI58133.1"/>
    </source>
</evidence>
<evidence type="ECO:0000313" key="5">
    <source>
        <dbReference type="Proteomes" id="UP000321392"/>
    </source>
</evidence>
<dbReference type="Proteomes" id="UP000321392">
    <property type="component" value="Unassembled WGS sequence"/>
</dbReference>
<dbReference type="PROSITE" id="PS50983">
    <property type="entry name" value="FE_B12_PBP"/>
    <property type="match status" value="1"/>
</dbReference>
<evidence type="ECO:0000313" key="4">
    <source>
        <dbReference type="Proteomes" id="UP000254518"/>
    </source>
</evidence>
<evidence type="ECO:0000313" key="3">
    <source>
        <dbReference type="EMBL" id="TWI51922.1"/>
    </source>
</evidence>
<name>A0A562Q5B1_9FLAO</name>
<dbReference type="Gene3D" id="3.40.50.1980">
    <property type="entry name" value="Nitrogenase molybdenum iron protein domain"/>
    <property type="match status" value="2"/>
</dbReference>
<dbReference type="EMBL" id="QQBA01000001">
    <property type="protein sequence ID" value="RDI58133.1"/>
    <property type="molecule type" value="Genomic_DNA"/>
</dbReference>
<feature type="domain" description="Fe/B12 periplasmic-binding" evidence="1">
    <location>
        <begin position="122"/>
        <end position="394"/>
    </location>
</feature>
<accession>A0A562Q5B1</accession>
<reference evidence="2 4" key="2">
    <citation type="submission" date="2018-07" db="EMBL/GenBank/DDBJ databases">
        <title>Genomic Encyclopedia of Type Strains, Phase IV (KMG-IV): sequencing the most valuable type-strain genomes for metagenomic binning, comparative biology and taxonomic classification.</title>
        <authorList>
            <person name="Goeker M."/>
        </authorList>
    </citation>
    <scope>NUCLEOTIDE SEQUENCE [LARGE SCALE GENOMIC DNA]</scope>
    <source>
        <strain evidence="2 4">DSM 19728</strain>
    </source>
</reference>
<dbReference type="Proteomes" id="UP000254518">
    <property type="component" value="Unassembled WGS sequence"/>
</dbReference>
<comment type="caution">
    <text evidence="3">The sequence shown here is derived from an EMBL/GenBank/DDBJ whole genome shotgun (WGS) entry which is preliminary data.</text>
</comment>
<dbReference type="PANTHER" id="PTHR30535">
    <property type="entry name" value="VITAMIN B12-BINDING PROTEIN"/>
    <property type="match status" value="1"/>
</dbReference>
<organism evidence="3 5">
    <name type="scientific">Flavobacterium glaciei</name>
    <dbReference type="NCBI Taxonomy" id="386300"/>
    <lineage>
        <taxon>Bacteria</taxon>
        <taxon>Pseudomonadati</taxon>
        <taxon>Bacteroidota</taxon>
        <taxon>Flavobacteriia</taxon>
        <taxon>Flavobacteriales</taxon>
        <taxon>Flavobacteriaceae</taxon>
        <taxon>Flavobacterium</taxon>
    </lineage>
</organism>
<reference evidence="3 5" key="1">
    <citation type="journal article" date="2015" name="Stand. Genomic Sci.">
        <title>Genomic Encyclopedia of Bacterial and Archaeal Type Strains, Phase III: the genomes of soil and plant-associated and newly described type strains.</title>
        <authorList>
            <person name="Whitman W.B."/>
            <person name="Woyke T."/>
            <person name="Klenk H.P."/>
            <person name="Zhou Y."/>
            <person name="Lilburn T.G."/>
            <person name="Beck B.J."/>
            <person name="De Vos P."/>
            <person name="Vandamme P."/>
            <person name="Eisen J.A."/>
            <person name="Garrity G."/>
            <person name="Hugenholtz P."/>
            <person name="Kyrpides N.C."/>
        </authorList>
    </citation>
    <scope>NUCLEOTIDE SEQUENCE [LARGE SCALE GENOMIC DNA]</scope>
    <source>
        <strain evidence="3 5">CGMCC 1.5380</strain>
    </source>
</reference>